<name>A0AAV5KP13_9ROSI</name>
<comment type="caution">
    <text evidence="5">The sequence shown here is derived from an EMBL/GenBank/DDBJ whole genome shotgun (WGS) entry which is preliminary data.</text>
</comment>
<feature type="compositionally biased region" description="Basic and acidic residues" evidence="2">
    <location>
        <begin position="47"/>
        <end position="57"/>
    </location>
</feature>
<dbReference type="SUPFAM" id="SSF56219">
    <property type="entry name" value="DNase I-like"/>
    <property type="match status" value="1"/>
</dbReference>
<accession>A0AAV5KP13</accession>
<dbReference type="EMBL" id="BPVZ01000072">
    <property type="protein sequence ID" value="GKV26344.1"/>
    <property type="molecule type" value="Genomic_DNA"/>
</dbReference>
<feature type="compositionally biased region" description="Basic and acidic residues" evidence="2">
    <location>
        <begin position="1"/>
        <end position="31"/>
    </location>
</feature>
<feature type="region of interest" description="Disordered" evidence="2">
    <location>
        <begin position="1"/>
        <end position="63"/>
    </location>
</feature>
<feature type="region of interest" description="Disordered" evidence="2">
    <location>
        <begin position="525"/>
        <end position="610"/>
    </location>
</feature>
<dbReference type="InterPro" id="IPR026960">
    <property type="entry name" value="RVT-Znf"/>
</dbReference>
<evidence type="ECO:0000313" key="5">
    <source>
        <dbReference type="EMBL" id="GKV26344.1"/>
    </source>
</evidence>
<dbReference type="GO" id="GO:0003824">
    <property type="term" value="F:catalytic activity"/>
    <property type="evidence" value="ECO:0007669"/>
    <property type="project" value="InterPro"/>
</dbReference>
<dbReference type="Pfam" id="PF00078">
    <property type="entry name" value="RVT_1"/>
    <property type="match status" value="1"/>
</dbReference>
<feature type="region of interest" description="Disordered" evidence="2">
    <location>
        <begin position="482"/>
        <end position="505"/>
    </location>
</feature>
<dbReference type="PANTHER" id="PTHR33116:SF78">
    <property type="entry name" value="OS12G0587133 PROTEIN"/>
    <property type="match status" value="1"/>
</dbReference>
<feature type="domain" description="Reverse transcriptase" evidence="4">
    <location>
        <begin position="1187"/>
        <end position="1465"/>
    </location>
</feature>
<keyword evidence="6" id="KW-1185">Reference proteome</keyword>
<feature type="compositionally biased region" description="Polar residues" evidence="2">
    <location>
        <begin position="444"/>
        <end position="455"/>
    </location>
</feature>
<dbReference type="Proteomes" id="UP001054252">
    <property type="component" value="Unassembled WGS sequence"/>
</dbReference>
<proteinExistence type="predicted"/>
<dbReference type="Gene3D" id="3.60.10.10">
    <property type="entry name" value="Endonuclease/exonuclease/phosphatase"/>
    <property type="match status" value="1"/>
</dbReference>
<dbReference type="InterPro" id="IPR043502">
    <property type="entry name" value="DNA/RNA_pol_sf"/>
</dbReference>
<feature type="compositionally biased region" description="Basic and acidic residues" evidence="2">
    <location>
        <begin position="597"/>
        <end position="606"/>
    </location>
</feature>
<dbReference type="Pfam" id="PF00076">
    <property type="entry name" value="RRM_1"/>
    <property type="match status" value="1"/>
</dbReference>
<feature type="region of interest" description="Disordered" evidence="2">
    <location>
        <begin position="627"/>
        <end position="649"/>
    </location>
</feature>
<dbReference type="CDD" id="cd00590">
    <property type="entry name" value="RRM_SF"/>
    <property type="match status" value="1"/>
</dbReference>
<dbReference type="SUPFAM" id="SSF54928">
    <property type="entry name" value="RNA-binding domain, RBD"/>
    <property type="match status" value="1"/>
</dbReference>
<feature type="compositionally biased region" description="Basic residues" evidence="2">
    <location>
        <begin position="629"/>
        <end position="639"/>
    </location>
</feature>
<feature type="compositionally biased region" description="Basic and acidic residues" evidence="2">
    <location>
        <begin position="571"/>
        <end position="581"/>
    </location>
</feature>
<sequence>MRERGRERARASGHRSRDGRSFQGIEIERSRGRSRRRRIYPAGKRRSSVDRVQDKKSQSGGAYEKGLYNQATPFFFTNFPEEWSYAEMWKTFLQFGRVYAIYSPRRRNRNGHRFGFVRFLDVIDKKELERKLDQIWVGDRKLWVNTPRFDAMEKKEKVRRNPQGEDLRFPHNPWPNIHGRSFADVVKGSRGTDSRMIWQEKGPGEIWQGMEYKVTPEDSSWLEGTYVGTVHSVEMVRNLQEKFYMEGYFHCRIRAMGGKLVLLDCDDKEELKDLVEMASEWLGQWFKEVQPWSPNKIAQERFVWIRCQGAPLNVWGSDFFEKMGRSWGKFICLDDNTSKKRRFDIARMLISTPIMDTISVRRQIMINGSIYNLRFSEEEFTNSFFSLKQDFIPYFQSESEENESWSLGSSREDLDMQDAGEVKQTVEESGGAAGEEDVVERCTGDSNGNVQSQEPQDGDRTMEAVPDSIEDCENFKIPKDGENRAWVTGSDQNGGNAVSDAGSKNGEGCLLGLVKQNIRKSFGEVSKRRVGSGCGPNCEDPDPIPLAQDSTEGVSPLSSGRRAFNGNKTECSGHRIGERRGSSGSSDESDEVSAGDVRVRRVTESRKGRKMRLRSCRSVYMQDVLAQWKQRRKKGRGSRSKQPSGGQILPEFIANSTGAVAGDSIGDSGIQNCNRSIKRKMQRELAKEIWELAKHLGATAECDEEVICRINEMENRDSHAKAVTEKKAAGGAKKKVEFLAVQETKLEVVDRKLCRKVWGMEDFDWLAKPSKGLSGGLLCMWNKKIFKMDEVLEGDHFIGAFGLWGEEEVPVYILNIYSPCELSGKRALWEELQILISNRKGNWVLGGDFNAVRSSGERAGSNGLSREMKDFDSFIIGAGLVDLPMAGRKYTWYNANGQYMSRIDRFLVSEDWLLRWCDVKQWGLNRTVSDHCPVLLKNERVDWGPKPFKFFDAWLQVPGCKELIRNTWNSTAVEGWYGFKLKEKLKCVKSALKEWSRNSVTEVERKITEAERVIAHMDEKGEKGHLSPTEIEKRRSCFLELWKNLKLKENMWQQKSRLMWLKEGDANTKFFHRCVTGRRRKNEINSIQINSEQLKGVGEIKEKMADYFEQLFKEDKWQRPKLDGISFRQIGEADNEPLISTFSEEEIKNAVWDCGSSKSPGPDGFNFNFVKSMWEDIKPEIVGFIREFQEQGRLVRGSNASFITLIPKVENPQRIEEYRPISLIGVMYKIIAKLLANRLRKVLDKVIGEQQMAFIEGRQLVDGVVIANEVIDEAKRKKKSSFLFKVDFEKAYDKVCWDFLDYMLMRLGFCNTWRMWIQECLQSSTVSVLVNGSPSRQFSVSKGLRQGDPLSPFLFLIIAEGLNGLMSSAVEKEQFKGVTVGKDAVMVTHLQFADDTIFFGEASENNIMVIKSLLRTFELLSGLKINLQKSQLMGINVEDSWESKMAYRLCCKKGEFPFKYLGIPIGGSHRRLSMWQPLLESFKKKLTSWKGRHLSLGGRITLINSVLSSLPVFLMSVYLLPKGTIKAIDKIRKSFLWGGEGERKRINWVSWKKVCLPKECGGLGVRDLGYFNLSLMGKWWGRLAAKEEGLWRKVIASKYSEGGGHWMDWVRNGAGDCSSWWRDVKRTDKADGESSGWLAEGFRLKVGEGKEVSFWWDEWCGEICLANKFPRLYLLSEGKEKECCKMGTMCNGTWKWNITWRRKLFEWEEEAAKELSTMIEGVKIYPGRPDEWEWILSKDSRYSTKTAYSFLTKEPRCLTQEKVFRRVWNPILPTKISAFNWQLLLNRLPTKSNLLKRGFSVIMGDGNCILCQEEEEDATHLFLKCKNVRWIWKECARWWGINLEIQEDCWKTFEKPGAWTKNSKIRKGWDCTWSATVWSIWLMRNQRIFQNQEMDPDGFSRHGLGVDTLWGCRHPASPLITGDERPQQRALDYMKASQEGELKVISRAESCEFGKAFKIQSDLSLKTGQVHASARFESWPVQTRLTRFTCANRPTHSTRRAPPHLLREQPQQKQPGLPSPPSKPRVHGNRPNERNIDVETTVLDGAVQTHENAIGDRSPLQILLGIVDVDLVPWLRLEVMQPS</sequence>
<dbReference type="InterPro" id="IPR000477">
    <property type="entry name" value="RT_dom"/>
</dbReference>
<feature type="domain" description="RRM" evidence="3">
    <location>
        <begin position="72"/>
        <end position="149"/>
    </location>
</feature>
<feature type="region of interest" description="Disordered" evidence="2">
    <location>
        <begin position="1992"/>
        <end position="2036"/>
    </location>
</feature>
<feature type="compositionally biased region" description="Basic residues" evidence="2">
    <location>
        <begin position="32"/>
        <end position="46"/>
    </location>
</feature>
<gene>
    <name evidence="5" type="ORF">SLEP1_g35669</name>
</gene>
<dbReference type="PANTHER" id="PTHR33116">
    <property type="entry name" value="REVERSE TRANSCRIPTASE ZINC-BINDING DOMAIN-CONTAINING PROTEIN-RELATED-RELATED"/>
    <property type="match status" value="1"/>
</dbReference>
<dbReference type="InterPro" id="IPR005135">
    <property type="entry name" value="Endo/exonuclease/phosphatase"/>
</dbReference>
<reference evidence="5 6" key="1">
    <citation type="journal article" date="2021" name="Commun. Biol.">
        <title>The genome of Shorea leprosula (Dipterocarpaceae) highlights the ecological relevance of drought in aseasonal tropical rainforests.</title>
        <authorList>
            <person name="Ng K.K.S."/>
            <person name="Kobayashi M.J."/>
            <person name="Fawcett J.A."/>
            <person name="Hatakeyama M."/>
            <person name="Paape T."/>
            <person name="Ng C.H."/>
            <person name="Ang C.C."/>
            <person name="Tnah L.H."/>
            <person name="Lee C.T."/>
            <person name="Nishiyama T."/>
            <person name="Sese J."/>
            <person name="O'Brien M.J."/>
            <person name="Copetti D."/>
            <person name="Mohd Noor M.I."/>
            <person name="Ong R.C."/>
            <person name="Putra M."/>
            <person name="Sireger I.Z."/>
            <person name="Indrioko S."/>
            <person name="Kosugi Y."/>
            <person name="Izuno A."/>
            <person name="Isagi Y."/>
            <person name="Lee S.L."/>
            <person name="Shimizu K.K."/>
        </authorList>
    </citation>
    <scope>NUCLEOTIDE SEQUENCE [LARGE SCALE GENOMIC DNA]</scope>
    <source>
        <strain evidence="5">214</strain>
    </source>
</reference>
<dbReference type="InterPro" id="IPR012677">
    <property type="entry name" value="Nucleotide-bd_a/b_plait_sf"/>
</dbReference>
<evidence type="ECO:0000259" key="4">
    <source>
        <dbReference type="PROSITE" id="PS50878"/>
    </source>
</evidence>
<dbReference type="CDD" id="cd01650">
    <property type="entry name" value="RT_nLTR_like"/>
    <property type="match status" value="1"/>
</dbReference>
<dbReference type="Pfam" id="PF03372">
    <property type="entry name" value="Exo_endo_phos"/>
    <property type="match status" value="1"/>
</dbReference>
<organism evidence="5 6">
    <name type="scientific">Rubroshorea leprosula</name>
    <dbReference type="NCBI Taxonomy" id="152421"/>
    <lineage>
        <taxon>Eukaryota</taxon>
        <taxon>Viridiplantae</taxon>
        <taxon>Streptophyta</taxon>
        <taxon>Embryophyta</taxon>
        <taxon>Tracheophyta</taxon>
        <taxon>Spermatophyta</taxon>
        <taxon>Magnoliopsida</taxon>
        <taxon>eudicotyledons</taxon>
        <taxon>Gunneridae</taxon>
        <taxon>Pentapetalae</taxon>
        <taxon>rosids</taxon>
        <taxon>malvids</taxon>
        <taxon>Malvales</taxon>
        <taxon>Dipterocarpaceae</taxon>
        <taxon>Rubroshorea</taxon>
    </lineage>
</organism>
<evidence type="ECO:0000256" key="2">
    <source>
        <dbReference type="SAM" id="MobiDB-lite"/>
    </source>
</evidence>
<dbReference type="InterPro" id="IPR035979">
    <property type="entry name" value="RBD_domain_sf"/>
</dbReference>
<protein>
    <submittedName>
        <fullName evidence="5">Uncharacterized protein</fullName>
    </submittedName>
</protein>
<keyword evidence="1" id="KW-0694">RNA-binding</keyword>
<evidence type="ECO:0000259" key="3">
    <source>
        <dbReference type="PROSITE" id="PS50102"/>
    </source>
</evidence>
<dbReference type="InterPro" id="IPR000504">
    <property type="entry name" value="RRM_dom"/>
</dbReference>
<dbReference type="Gene3D" id="3.30.70.330">
    <property type="match status" value="1"/>
</dbReference>
<feature type="compositionally biased region" description="Polar residues" evidence="2">
    <location>
        <begin position="548"/>
        <end position="558"/>
    </location>
</feature>
<feature type="region of interest" description="Disordered" evidence="2">
    <location>
        <begin position="426"/>
        <end position="462"/>
    </location>
</feature>
<dbReference type="PROSITE" id="PS50102">
    <property type="entry name" value="RRM"/>
    <property type="match status" value="1"/>
</dbReference>
<dbReference type="SUPFAM" id="SSF56672">
    <property type="entry name" value="DNA/RNA polymerases"/>
    <property type="match status" value="1"/>
</dbReference>
<dbReference type="PROSITE" id="PS50878">
    <property type="entry name" value="RT_POL"/>
    <property type="match status" value="1"/>
</dbReference>
<evidence type="ECO:0000256" key="1">
    <source>
        <dbReference type="PROSITE-ProRule" id="PRU00176"/>
    </source>
</evidence>
<evidence type="ECO:0000313" key="6">
    <source>
        <dbReference type="Proteomes" id="UP001054252"/>
    </source>
</evidence>
<dbReference type="InterPro" id="IPR036691">
    <property type="entry name" value="Endo/exonu/phosph_ase_sf"/>
</dbReference>
<dbReference type="GO" id="GO:0003723">
    <property type="term" value="F:RNA binding"/>
    <property type="evidence" value="ECO:0007669"/>
    <property type="project" value="UniProtKB-UniRule"/>
</dbReference>
<dbReference type="Pfam" id="PF13966">
    <property type="entry name" value="zf-RVT"/>
    <property type="match status" value="1"/>
</dbReference>